<evidence type="ECO:0000256" key="5">
    <source>
        <dbReference type="ARBA" id="ARBA00022989"/>
    </source>
</evidence>
<comment type="caution">
    <text evidence="9">The sequence shown here is derived from an EMBL/GenBank/DDBJ whole genome shotgun (WGS) entry which is preliminary data.</text>
</comment>
<dbReference type="Pfam" id="PF03458">
    <property type="entry name" value="Gly_transporter"/>
    <property type="match status" value="2"/>
</dbReference>
<dbReference type="InterPro" id="IPR005115">
    <property type="entry name" value="Gly_transporter"/>
</dbReference>
<feature type="domain" description="Glycine transporter" evidence="8">
    <location>
        <begin position="9"/>
        <end position="82"/>
    </location>
</feature>
<feature type="transmembrane region" description="Helical" evidence="7">
    <location>
        <begin position="119"/>
        <end position="139"/>
    </location>
</feature>
<evidence type="ECO:0000259" key="8">
    <source>
        <dbReference type="Pfam" id="PF03458"/>
    </source>
</evidence>
<comment type="subcellular location">
    <subcellularLocation>
        <location evidence="1">Cell membrane</location>
        <topology evidence="1">Multi-pass membrane protein</topology>
    </subcellularLocation>
</comment>
<keyword evidence="6 7" id="KW-0472">Membrane</keyword>
<protein>
    <submittedName>
        <fullName evidence="9">Trimeric intracellular cation channel family protein</fullName>
    </submittedName>
</protein>
<dbReference type="PANTHER" id="PTHR30506">
    <property type="entry name" value="INNER MEMBRANE PROTEIN"/>
    <property type="match status" value="1"/>
</dbReference>
<reference evidence="10" key="1">
    <citation type="journal article" date="2019" name="Int. J. Syst. Evol. Microbiol.">
        <title>The Global Catalogue of Microorganisms (GCM) 10K type strain sequencing project: providing services to taxonomists for standard genome sequencing and annotation.</title>
        <authorList>
            <consortium name="The Broad Institute Genomics Platform"/>
            <consortium name="The Broad Institute Genome Sequencing Center for Infectious Disease"/>
            <person name="Wu L."/>
            <person name="Ma J."/>
        </authorList>
    </citation>
    <scope>NUCLEOTIDE SEQUENCE [LARGE SCALE GENOMIC DNA]</scope>
    <source>
        <strain evidence="10">KCTC 52094</strain>
    </source>
</reference>
<organism evidence="9 10">
    <name type="scientific">Teichococcus globiformis</name>
    <dbReference type="NCBI Taxonomy" id="2307229"/>
    <lineage>
        <taxon>Bacteria</taxon>
        <taxon>Pseudomonadati</taxon>
        <taxon>Pseudomonadota</taxon>
        <taxon>Alphaproteobacteria</taxon>
        <taxon>Acetobacterales</taxon>
        <taxon>Roseomonadaceae</taxon>
        <taxon>Roseomonas</taxon>
    </lineage>
</organism>
<feature type="transmembrane region" description="Helical" evidence="7">
    <location>
        <begin position="62"/>
        <end position="81"/>
    </location>
</feature>
<proteinExistence type="inferred from homology"/>
<evidence type="ECO:0000256" key="1">
    <source>
        <dbReference type="ARBA" id="ARBA00004651"/>
    </source>
</evidence>
<evidence type="ECO:0000256" key="7">
    <source>
        <dbReference type="SAM" id="Phobius"/>
    </source>
</evidence>
<feature type="transmembrane region" description="Helical" evidence="7">
    <location>
        <begin position="93"/>
        <end position="113"/>
    </location>
</feature>
<name>A0ABV7G5C9_9PROT</name>
<feature type="transmembrane region" description="Helical" evidence="7">
    <location>
        <begin position="6"/>
        <end position="26"/>
    </location>
</feature>
<feature type="transmembrane region" description="Helical" evidence="7">
    <location>
        <begin position="33"/>
        <end position="50"/>
    </location>
</feature>
<accession>A0ABV7G5C9</accession>
<keyword evidence="10" id="KW-1185">Reference proteome</keyword>
<dbReference type="EMBL" id="JBHRTN010000018">
    <property type="protein sequence ID" value="MFC3126886.1"/>
    <property type="molecule type" value="Genomic_DNA"/>
</dbReference>
<dbReference type="PANTHER" id="PTHR30506:SF3">
    <property type="entry name" value="UPF0126 INNER MEMBRANE PROTEIN YADS-RELATED"/>
    <property type="match status" value="1"/>
</dbReference>
<evidence type="ECO:0000256" key="2">
    <source>
        <dbReference type="ARBA" id="ARBA00008193"/>
    </source>
</evidence>
<gene>
    <name evidence="9" type="ORF">ACFOD4_17610</name>
</gene>
<feature type="domain" description="Glycine transporter" evidence="8">
    <location>
        <begin position="93"/>
        <end position="167"/>
    </location>
</feature>
<keyword evidence="4 7" id="KW-0812">Transmembrane</keyword>
<comment type="similarity">
    <text evidence="2">Belongs to the UPF0126 family.</text>
</comment>
<feature type="transmembrane region" description="Helical" evidence="7">
    <location>
        <begin position="151"/>
        <end position="169"/>
    </location>
</feature>
<feature type="transmembrane region" description="Helical" evidence="7">
    <location>
        <begin position="175"/>
        <end position="196"/>
    </location>
</feature>
<keyword evidence="5 7" id="KW-1133">Transmembrane helix</keyword>
<dbReference type="RefSeq" id="WP_379598493.1">
    <property type="nucleotide sequence ID" value="NZ_JBHRTN010000018.1"/>
</dbReference>
<sequence length="209" mass="21596">MPFALLLELLNYVGSAAFATAGALTASRKQMDPVGFILIAALTAFGGGSLRDVLLGRPVAWLGSPGPALMVAVVAIAVFFFAHRFERRTVPLLWADAVGMALFAVLGAEAAIGEGASPWAAILLGTITATFGGALRDVVCGEVPLILRKEIYATAAALGAALFVALHMAGVPRDAAVVAGMSAAFALRAAALWRGWSLPAYKARPGRDY</sequence>
<evidence type="ECO:0000256" key="4">
    <source>
        <dbReference type="ARBA" id="ARBA00022692"/>
    </source>
</evidence>
<keyword evidence="3" id="KW-1003">Cell membrane</keyword>
<evidence type="ECO:0000256" key="3">
    <source>
        <dbReference type="ARBA" id="ARBA00022475"/>
    </source>
</evidence>
<evidence type="ECO:0000313" key="10">
    <source>
        <dbReference type="Proteomes" id="UP001595593"/>
    </source>
</evidence>
<evidence type="ECO:0000313" key="9">
    <source>
        <dbReference type="EMBL" id="MFC3126886.1"/>
    </source>
</evidence>
<evidence type="ECO:0000256" key="6">
    <source>
        <dbReference type="ARBA" id="ARBA00023136"/>
    </source>
</evidence>
<dbReference type="Proteomes" id="UP001595593">
    <property type="component" value="Unassembled WGS sequence"/>
</dbReference>